<evidence type="ECO:0000256" key="5">
    <source>
        <dbReference type="SAM" id="Phobius"/>
    </source>
</evidence>
<dbReference type="InterPro" id="IPR036259">
    <property type="entry name" value="MFS_trans_sf"/>
</dbReference>
<comment type="caution">
    <text evidence="6">The sequence shown here is derived from an EMBL/GenBank/DDBJ whole genome shotgun (WGS) entry which is preliminary data.</text>
</comment>
<dbReference type="GO" id="GO:0016020">
    <property type="term" value="C:membrane"/>
    <property type="evidence" value="ECO:0007669"/>
    <property type="project" value="UniProtKB-SubCell"/>
</dbReference>
<keyword evidence="4 5" id="KW-0472">Membrane</keyword>
<accession>A0AAW1TNN1</accession>
<gene>
    <name evidence="6" type="ORF">WA026_021367</name>
</gene>
<dbReference type="AlphaFoldDB" id="A0AAW1TNN1"/>
<evidence type="ECO:0000256" key="3">
    <source>
        <dbReference type="ARBA" id="ARBA00022989"/>
    </source>
</evidence>
<dbReference type="EMBL" id="JARQZJ010000016">
    <property type="protein sequence ID" value="KAK9873132.1"/>
    <property type="molecule type" value="Genomic_DNA"/>
</dbReference>
<evidence type="ECO:0000256" key="1">
    <source>
        <dbReference type="ARBA" id="ARBA00004141"/>
    </source>
</evidence>
<feature type="transmembrane region" description="Helical" evidence="5">
    <location>
        <begin position="56"/>
        <end position="75"/>
    </location>
</feature>
<sequence>MTGTVLGNVTFALAPSPRYFFLGIFVDFFRMTSYVGMRSMMSKIVPPNELGQSNSVFGLCEAIMPLIFGPIYTMIYKYTIDIFPGTFYFFTVTIKFTGLCLFIWLYLLVKKEKLV</sequence>
<keyword evidence="7" id="KW-1185">Reference proteome</keyword>
<evidence type="ECO:0000256" key="4">
    <source>
        <dbReference type="ARBA" id="ARBA00023136"/>
    </source>
</evidence>
<dbReference type="PANTHER" id="PTHR23507">
    <property type="entry name" value="ZGC:174356"/>
    <property type="match status" value="1"/>
</dbReference>
<dbReference type="Gene3D" id="1.20.1250.20">
    <property type="entry name" value="MFS general substrate transporter like domains"/>
    <property type="match status" value="1"/>
</dbReference>
<organism evidence="6 7">
    <name type="scientific">Henosepilachna vigintioctopunctata</name>
    <dbReference type="NCBI Taxonomy" id="420089"/>
    <lineage>
        <taxon>Eukaryota</taxon>
        <taxon>Metazoa</taxon>
        <taxon>Ecdysozoa</taxon>
        <taxon>Arthropoda</taxon>
        <taxon>Hexapoda</taxon>
        <taxon>Insecta</taxon>
        <taxon>Pterygota</taxon>
        <taxon>Neoptera</taxon>
        <taxon>Endopterygota</taxon>
        <taxon>Coleoptera</taxon>
        <taxon>Polyphaga</taxon>
        <taxon>Cucujiformia</taxon>
        <taxon>Coccinelloidea</taxon>
        <taxon>Coccinellidae</taxon>
        <taxon>Epilachninae</taxon>
        <taxon>Epilachnini</taxon>
        <taxon>Henosepilachna</taxon>
    </lineage>
</organism>
<keyword evidence="2 5" id="KW-0812">Transmembrane</keyword>
<dbReference type="PANTHER" id="PTHR23507:SF1">
    <property type="entry name" value="FI18259P1-RELATED"/>
    <property type="match status" value="1"/>
</dbReference>
<proteinExistence type="predicted"/>
<dbReference type="Proteomes" id="UP001431783">
    <property type="component" value="Unassembled WGS sequence"/>
</dbReference>
<protein>
    <submittedName>
        <fullName evidence="6">Uncharacterized protein</fullName>
    </submittedName>
</protein>
<comment type="subcellular location">
    <subcellularLocation>
        <location evidence="1">Membrane</location>
        <topology evidence="1">Multi-pass membrane protein</topology>
    </subcellularLocation>
</comment>
<dbReference type="SUPFAM" id="SSF103473">
    <property type="entry name" value="MFS general substrate transporter"/>
    <property type="match status" value="1"/>
</dbReference>
<keyword evidence="3 5" id="KW-1133">Transmembrane helix</keyword>
<feature type="transmembrane region" description="Helical" evidence="5">
    <location>
        <begin position="87"/>
        <end position="109"/>
    </location>
</feature>
<evidence type="ECO:0000313" key="7">
    <source>
        <dbReference type="Proteomes" id="UP001431783"/>
    </source>
</evidence>
<dbReference type="GO" id="GO:0022857">
    <property type="term" value="F:transmembrane transporter activity"/>
    <property type="evidence" value="ECO:0007669"/>
    <property type="project" value="TreeGrafter"/>
</dbReference>
<name>A0AAW1TNN1_9CUCU</name>
<reference evidence="6 7" key="1">
    <citation type="submission" date="2023-03" db="EMBL/GenBank/DDBJ databases">
        <title>Genome insight into feeding habits of ladybird beetles.</title>
        <authorList>
            <person name="Li H.-S."/>
            <person name="Huang Y.-H."/>
            <person name="Pang H."/>
        </authorList>
    </citation>
    <scope>NUCLEOTIDE SEQUENCE [LARGE SCALE GENOMIC DNA]</scope>
    <source>
        <strain evidence="6">SYSU_2023b</strain>
        <tissue evidence="6">Whole body</tissue>
    </source>
</reference>
<evidence type="ECO:0000256" key="2">
    <source>
        <dbReference type="ARBA" id="ARBA00022692"/>
    </source>
</evidence>
<evidence type="ECO:0000313" key="6">
    <source>
        <dbReference type="EMBL" id="KAK9873132.1"/>
    </source>
</evidence>